<dbReference type="InterPro" id="IPR052530">
    <property type="entry name" value="NAD(P)H_nitroreductase"/>
</dbReference>
<dbReference type="InterPro" id="IPR000415">
    <property type="entry name" value="Nitroreductase-like"/>
</dbReference>
<accession>A0A4V1KQH6</accession>
<evidence type="ECO:0000256" key="2">
    <source>
        <dbReference type="ARBA" id="ARBA00022630"/>
    </source>
</evidence>
<protein>
    <recommendedName>
        <fullName evidence="7">Putative NAD(P)H nitroreductase</fullName>
        <ecNumber evidence="7">1.-.-.-</ecNumber>
    </recommendedName>
</protein>
<feature type="binding site" description="in other chain" evidence="8">
    <location>
        <begin position="136"/>
        <end position="138"/>
    </location>
    <ligand>
        <name>FMN</name>
        <dbReference type="ChEBI" id="CHEBI:58210"/>
        <note>ligand shared between dimeric partners</note>
    </ligand>
</feature>
<feature type="binding site" evidence="8">
    <location>
        <position position="40"/>
    </location>
    <ligand>
        <name>FMN</name>
        <dbReference type="ChEBI" id="CHEBI:58210"/>
        <note>ligand shared between dimeric partners</note>
    </ligand>
</feature>
<dbReference type="Proteomes" id="UP000289238">
    <property type="component" value="Unassembled WGS sequence"/>
</dbReference>
<dbReference type="GO" id="GO:0016491">
    <property type="term" value="F:oxidoreductase activity"/>
    <property type="evidence" value="ECO:0007669"/>
    <property type="project" value="UniProtKB-UniRule"/>
</dbReference>
<dbReference type="InterPro" id="IPR026021">
    <property type="entry name" value="YdjA-like"/>
</dbReference>
<comment type="caution">
    <text evidence="10">The sequence shown here is derived from an EMBL/GenBank/DDBJ whole genome shotgun (WGS) entry which is preliminary data.</text>
</comment>
<dbReference type="EMBL" id="QOVM01000005">
    <property type="protein sequence ID" value="RXG21442.1"/>
    <property type="molecule type" value="Genomic_DNA"/>
</dbReference>
<evidence type="ECO:0000256" key="6">
    <source>
        <dbReference type="ARBA" id="ARBA00023027"/>
    </source>
</evidence>
<dbReference type="EC" id="1.-.-.-" evidence="7"/>
<evidence type="ECO:0000256" key="1">
    <source>
        <dbReference type="ARBA" id="ARBA00007118"/>
    </source>
</evidence>
<keyword evidence="4 7" id="KW-0521">NADP</keyword>
<evidence type="ECO:0000256" key="5">
    <source>
        <dbReference type="ARBA" id="ARBA00023002"/>
    </source>
</evidence>
<dbReference type="CDD" id="cd02135">
    <property type="entry name" value="YdjA-like"/>
    <property type="match status" value="1"/>
</dbReference>
<keyword evidence="3 7" id="KW-0288">FMN</keyword>
<dbReference type="InterPro" id="IPR029479">
    <property type="entry name" value="Nitroreductase"/>
</dbReference>
<gene>
    <name evidence="10" type="ORF">DSM00_2289</name>
</gene>
<dbReference type="AlphaFoldDB" id="A0A4V1KQH6"/>
<name>A0A4V1KQH6_9FLAO</name>
<evidence type="ECO:0000313" key="11">
    <source>
        <dbReference type="Proteomes" id="UP000289238"/>
    </source>
</evidence>
<comment type="cofactor">
    <cofactor evidence="8">
        <name>FMN</name>
        <dbReference type="ChEBI" id="CHEBI:58210"/>
    </cofactor>
    <text evidence="8">Binds 1 FMN per subunit.</text>
</comment>
<reference evidence="10 11" key="1">
    <citation type="submission" date="2018-07" db="EMBL/GenBank/DDBJ databases">
        <title>Leeuwenhoekiella genomics.</title>
        <authorList>
            <person name="Tahon G."/>
            <person name="Willems A."/>
        </authorList>
    </citation>
    <scope>NUCLEOTIDE SEQUENCE [LARGE SCALE GENOMIC DNA]</scope>
    <source>
        <strain evidence="10 11">LMG 22550</strain>
    </source>
</reference>
<organism evidence="10 11">
    <name type="scientific">Leeuwenhoekiella aequorea</name>
    <dbReference type="NCBI Taxonomy" id="283736"/>
    <lineage>
        <taxon>Bacteria</taxon>
        <taxon>Pseudomonadati</taxon>
        <taxon>Bacteroidota</taxon>
        <taxon>Flavobacteriia</taxon>
        <taxon>Flavobacteriales</taxon>
        <taxon>Flavobacteriaceae</taxon>
        <taxon>Leeuwenhoekiella</taxon>
    </lineage>
</organism>
<keyword evidence="5 7" id="KW-0560">Oxidoreductase</keyword>
<evidence type="ECO:0000256" key="7">
    <source>
        <dbReference type="PIRNR" id="PIRNR000232"/>
    </source>
</evidence>
<dbReference type="Gene3D" id="3.40.109.10">
    <property type="entry name" value="NADH Oxidase"/>
    <property type="match status" value="1"/>
</dbReference>
<evidence type="ECO:0000256" key="8">
    <source>
        <dbReference type="PIRSR" id="PIRSR000232-1"/>
    </source>
</evidence>
<proteinExistence type="inferred from homology"/>
<evidence type="ECO:0000313" key="10">
    <source>
        <dbReference type="EMBL" id="RXG21442.1"/>
    </source>
</evidence>
<keyword evidence="2 7" id="KW-0285">Flavoprotein</keyword>
<dbReference type="OrthoDB" id="9804207at2"/>
<dbReference type="SUPFAM" id="SSF55469">
    <property type="entry name" value="FMN-dependent nitroreductase-like"/>
    <property type="match status" value="1"/>
</dbReference>
<evidence type="ECO:0000256" key="3">
    <source>
        <dbReference type="ARBA" id="ARBA00022643"/>
    </source>
</evidence>
<feature type="binding site" description="in other chain" evidence="8">
    <location>
        <begin position="9"/>
        <end position="11"/>
    </location>
    <ligand>
        <name>FMN</name>
        <dbReference type="ChEBI" id="CHEBI:58210"/>
        <note>ligand shared between dimeric partners</note>
    </ligand>
</feature>
<evidence type="ECO:0000256" key="4">
    <source>
        <dbReference type="ARBA" id="ARBA00022857"/>
    </source>
</evidence>
<feature type="domain" description="Nitroreductase" evidence="9">
    <location>
        <begin position="6"/>
        <end position="164"/>
    </location>
</feature>
<dbReference type="PANTHER" id="PTHR43821:SF1">
    <property type="entry name" value="NAD(P)H NITROREDUCTASE YDJA-RELATED"/>
    <property type="match status" value="1"/>
</dbReference>
<dbReference type="PIRSF" id="PIRSF000232">
    <property type="entry name" value="YdjA"/>
    <property type="match status" value="1"/>
</dbReference>
<dbReference type="PANTHER" id="PTHR43821">
    <property type="entry name" value="NAD(P)H NITROREDUCTASE YDJA-RELATED"/>
    <property type="match status" value="1"/>
</dbReference>
<evidence type="ECO:0000259" key="9">
    <source>
        <dbReference type="Pfam" id="PF00881"/>
    </source>
</evidence>
<keyword evidence="11" id="KW-1185">Reference proteome</keyword>
<keyword evidence="6 7" id="KW-0520">NAD</keyword>
<dbReference type="Pfam" id="PF00881">
    <property type="entry name" value="Nitroreductase"/>
    <property type="match status" value="1"/>
</dbReference>
<sequence>MILDKIKSRRSVFPNQFNAEPISKDKIATLLEAANWAPNHAKTEPWRFKIFKDDALELLTEILRSGYTKTTTPENFSELKLNKSIEKVMQSGAVIAICMQRDPKARIPEWEEIAAVAMAVQNMWLTAGELGLGGYWSSPGFISELSDELQLSAGERCLGFFYLGSFSGPANEGVRTPIEDKITWK</sequence>
<comment type="similarity">
    <text evidence="1 7">Belongs to the nitroreductase family.</text>
</comment>
<dbReference type="RefSeq" id="WP_128758118.1">
    <property type="nucleotide sequence ID" value="NZ_QOVM01000005.1"/>
</dbReference>